<dbReference type="GO" id="GO:0003723">
    <property type="term" value="F:RNA binding"/>
    <property type="evidence" value="ECO:0007669"/>
    <property type="project" value="InterPro"/>
</dbReference>
<feature type="compositionally biased region" description="Basic and acidic residues" evidence="1">
    <location>
        <begin position="152"/>
        <end position="166"/>
    </location>
</feature>
<evidence type="ECO:0000313" key="4">
    <source>
        <dbReference type="Proteomes" id="UP000222542"/>
    </source>
</evidence>
<dbReference type="PANTHER" id="PTHR31476:SF16">
    <property type="entry name" value="F14O23.23 PROTEIN"/>
    <property type="match status" value="1"/>
</dbReference>
<dbReference type="Gramene" id="PHT83704">
    <property type="protein sequence ID" value="PHT83704"/>
    <property type="gene ID" value="T459_12147"/>
</dbReference>
<dbReference type="STRING" id="4072.A0A2G2ZP44"/>
<accession>A0A2G2ZP44</accession>
<reference evidence="3 4" key="1">
    <citation type="journal article" date="2014" name="Nat. Genet.">
        <title>Genome sequence of the hot pepper provides insights into the evolution of pungency in Capsicum species.</title>
        <authorList>
            <person name="Kim S."/>
            <person name="Park M."/>
            <person name="Yeom S.I."/>
            <person name="Kim Y.M."/>
            <person name="Lee J.M."/>
            <person name="Lee H.A."/>
            <person name="Seo E."/>
            <person name="Choi J."/>
            <person name="Cheong K."/>
            <person name="Kim K.T."/>
            <person name="Jung K."/>
            <person name="Lee G.W."/>
            <person name="Oh S.K."/>
            <person name="Bae C."/>
            <person name="Kim S.B."/>
            <person name="Lee H.Y."/>
            <person name="Kim S.Y."/>
            <person name="Kim M.S."/>
            <person name="Kang B.C."/>
            <person name="Jo Y.D."/>
            <person name="Yang H.B."/>
            <person name="Jeong H.J."/>
            <person name="Kang W.H."/>
            <person name="Kwon J.K."/>
            <person name="Shin C."/>
            <person name="Lim J.Y."/>
            <person name="Park J.H."/>
            <person name="Huh J.H."/>
            <person name="Kim J.S."/>
            <person name="Kim B.D."/>
            <person name="Cohen O."/>
            <person name="Paran I."/>
            <person name="Suh M.C."/>
            <person name="Lee S.B."/>
            <person name="Kim Y.K."/>
            <person name="Shin Y."/>
            <person name="Noh S.J."/>
            <person name="Park J."/>
            <person name="Seo Y.S."/>
            <person name="Kwon S.Y."/>
            <person name="Kim H.A."/>
            <person name="Park J.M."/>
            <person name="Kim H.J."/>
            <person name="Choi S.B."/>
            <person name="Bosland P.W."/>
            <person name="Reeves G."/>
            <person name="Jo S.H."/>
            <person name="Lee B.W."/>
            <person name="Cho H.T."/>
            <person name="Choi H.S."/>
            <person name="Lee M.S."/>
            <person name="Yu Y."/>
            <person name="Do Choi Y."/>
            <person name="Park B.S."/>
            <person name="van Deynze A."/>
            <person name="Ashrafi H."/>
            <person name="Hill T."/>
            <person name="Kim W.T."/>
            <person name="Pai H.S."/>
            <person name="Ahn H.K."/>
            <person name="Yeam I."/>
            <person name="Giovannoni J.J."/>
            <person name="Rose J.K."/>
            <person name="Sorensen I."/>
            <person name="Lee S.J."/>
            <person name="Kim R.W."/>
            <person name="Choi I.Y."/>
            <person name="Choi B.S."/>
            <person name="Lim J.S."/>
            <person name="Lee Y.H."/>
            <person name="Choi D."/>
        </authorList>
    </citation>
    <scope>NUCLEOTIDE SEQUENCE [LARGE SCALE GENOMIC DNA]</scope>
    <source>
        <strain evidence="4">cv. CM334</strain>
    </source>
</reference>
<dbReference type="InterPro" id="IPR021099">
    <property type="entry name" value="PORR_domain"/>
</dbReference>
<evidence type="ECO:0000259" key="2">
    <source>
        <dbReference type="Pfam" id="PF11955"/>
    </source>
</evidence>
<feature type="compositionally biased region" description="Acidic residues" evidence="1">
    <location>
        <begin position="167"/>
        <end position="187"/>
    </location>
</feature>
<feature type="domain" description="PORR" evidence="2">
    <location>
        <begin position="7"/>
        <end position="144"/>
    </location>
</feature>
<gene>
    <name evidence="3" type="ORF">T459_12147</name>
</gene>
<feature type="compositionally biased region" description="Basic and acidic residues" evidence="1">
    <location>
        <begin position="188"/>
        <end position="203"/>
    </location>
</feature>
<dbReference type="AlphaFoldDB" id="A0A2G2ZP44"/>
<dbReference type="EMBL" id="AYRZ02000004">
    <property type="protein sequence ID" value="PHT83704.1"/>
    <property type="molecule type" value="Genomic_DNA"/>
</dbReference>
<dbReference type="OMA" id="KVDTHIV"/>
<dbReference type="Pfam" id="PF11955">
    <property type="entry name" value="PORR"/>
    <property type="match status" value="1"/>
</dbReference>
<organism evidence="3 4">
    <name type="scientific">Capsicum annuum</name>
    <name type="common">Capsicum pepper</name>
    <dbReference type="NCBI Taxonomy" id="4072"/>
    <lineage>
        <taxon>Eukaryota</taxon>
        <taxon>Viridiplantae</taxon>
        <taxon>Streptophyta</taxon>
        <taxon>Embryophyta</taxon>
        <taxon>Tracheophyta</taxon>
        <taxon>Spermatophyta</taxon>
        <taxon>Magnoliopsida</taxon>
        <taxon>eudicotyledons</taxon>
        <taxon>Gunneridae</taxon>
        <taxon>Pentapetalae</taxon>
        <taxon>asterids</taxon>
        <taxon>lamiids</taxon>
        <taxon>Solanales</taxon>
        <taxon>Solanaceae</taxon>
        <taxon>Solanoideae</taxon>
        <taxon>Capsiceae</taxon>
        <taxon>Capsicum</taxon>
    </lineage>
</organism>
<sequence length="220" mass="26248">MKYGTESEDILVKFDLKYLNGFEMDKKWVDEWQKLPYISPYENAKNIPSKSDEDDKWAVIILHEILSLCVGKKTKKDNLLFIVECLGLCSRFKKALMLHPGIFYVSRKVDTHIVVLKEHYKRKMLIHKNLLMELRFKYVFLMNKVMEDKKSKDMQYKGSHDLKEGDAPETDADMEEEEDDDEDSDMYNDYHDEEMYNEARDVKHSQRLNLRTIFDDRKPS</sequence>
<keyword evidence="4" id="KW-1185">Reference proteome</keyword>
<dbReference type="InterPro" id="IPR045040">
    <property type="entry name" value="PORR_fam"/>
</dbReference>
<proteinExistence type="predicted"/>
<evidence type="ECO:0000313" key="3">
    <source>
        <dbReference type="EMBL" id="PHT83704.1"/>
    </source>
</evidence>
<feature type="region of interest" description="Disordered" evidence="1">
    <location>
        <begin position="152"/>
        <end position="203"/>
    </location>
</feature>
<dbReference type="Proteomes" id="UP000222542">
    <property type="component" value="Unassembled WGS sequence"/>
</dbReference>
<comment type="caution">
    <text evidence="3">The sequence shown here is derived from an EMBL/GenBank/DDBJ whole genome shotgun (WGS) entry which is preliminary data.</text>
</comment>
<protein>
    <recommendedName>
        <fullName evidence="2">PORR domain-containing protein</fullName>
    </recommendedName>
</protein>
<name>A0A2G2ZP44_CAPAN</name>
<reference evidence="3 4" key="2">
    <citation type="journal article" date="2017" name="Genome Biol.">
        <title>New reference genome sequences of hot pepper reveal the massive evolution of plant disease-resistance genes by retroduplication.</title>
        <authorList>
            <person name="Kim S."/>
            <person name="Park J."/>
            <person name="Yeom S.I."/>
            <person name="Kim Y.M."/>
            <person name="Seo E."/>
            <person name="Kim K.T."/>
            <person name="Kim M.S."/>
            <person name="Lee J.M."/>
            <person name="Cheong K."/>
            <person name="Shin H.S."/>
            <person name="Kim S.B."/>
            <person name="Han K."/>
            <person name="Lee J."/>
            <person name="Park M."/>
            <person name="Lee H.A."/>
            <person name="Lee H.Y."/>
            <person name="Lee Y."/>
            <person name="Oh S."/>
            <person name="Lee J.H."/>
            <person name="Choi E."/>
            <person name="Choi E."/>
            <person name="Lee S.E."/>
            <person name="Jeon J."/>
            <person name="Kim H."/>
            <person name="Choi G."/>
            <person name="Song H."/>
            <person name="Lee J."/>
            <person name="Lee S.C."/>
            <person name="Kwon J.K."/>
            <person name="Lee H.Y."/>
            <person name="Koo N."/>
            <person name="Hong Y."/>
            <person name="Kim R.W."/>
            <person name="Kang W.H."/>
            <person name="Huh J.H."/>
            <person name="Kang B.C."/>
            <person name="Yang T.J."/>
            <person name="Lee Y.H."/>
            <person name="Bennetzen J.L."/>
            <person name="Choi D."/>
        </authorList>
    </citation>
    <scope>NUCLEOTIDE SEQUENCE [LARGE SCALE GENOMIC DNA]</scope>
    <source>
        <strain evidence="4">cv. CM334</strain>
    </source>
</reference>
<dbReference type="PANTHER" id="PTHR31476">
    <property type="entry name" value="PROTEIN WHAT'S THIS FACTOR 1 HOMOLOG, CHLOROPLASTIC"/>
    <property type="match status" value="1"/>
</dbReference>
<evidence type="ECO:0000256" key="1">
    <source>
        <dbReference type="SAM" id="MobiDB-lite"/>
    </source>
</evidence>